<gene>
    <name evidence="11" type="ORF">C4B60_09745</name>
</gene>
<evidence type="ECO:0000256" key="4">
    <source>
        <dbReference type="ARBA" id="ARBA00022692"/>
    </source>
</evidence>
<keyword evidence="9" id="KW-1208">Phospholipid metabolism</keyword>
<keyword evidence="3 11" id="KW-0808">Transferase</keyword>
<keyword evidence="8" id="KW-0594">Phospholipid biosynthesis</keyword>
<feature type="transmembrane region" description="Helical" evidence="10">
    <location>
        <begin position="77"/>
        <end position="95"/>
    </location>
</feature>
<accession>A0A2S5GDI3</accession>
<evidence type="ECO:0000256" key="5">
    <source>
        <dbReference type="ARBA" id="ARBA00022989"/>
    </source>
</evidence>
<dbReference type="GO" id="GO:0008654">
    <property type="term" value="P:phospholipid biosynthetic process"/>
    <property type="evidence" value="ECO:0007669"/>
    <property type="project" value="UniProtKB-KW"/>
</dbReference>
<evidence type="ECO:0000313" key="12">
    <source>
        <dbReference type="Proteomes" id="UP000239047"/>
    </source>
</evidence>
<dbReference type="SMART" id="SM01207">
    <property type="entry name" value="G3P_acyltransf"/>
    <property type="match status" value="1"/>
</dbReference>
<dbReference type="RefSeq" id="WP_104057798.1">
    <property type="nucleotide sequence ID" value="NZ_PREZ01000003.1"/>
</dbReference>
<protein>
    <submittedName>
        <fullName evidence="11">Glycerol-3-phosphate acyltransferase</fullName>
    </submittedName>
</protein>
<dbReference type="GO" id="GO:0005886">
    <property type="term" value="C:plasma membrane"/>
    <property type="evidence" value="ECO:0007669"/>
    <property type="project" value="InterPro"/>
</dbReference>
<evidence type="ECO:0000256" key="2">
    <source>
        <dbReference type="ARBA" id="ARBA00022516"/>
    </source>
</evidence>
<dbReference type="OrthoDB" id="9777124at2"/>
<dbReference type="InterPro" id="IPR003811">
    <property type="entry name" value="G3P_acylTferase_PlsY"/>
</dbReference>
<keyword evidence="7 10" id="KW-0472">Membrane</keyword>
<organism evidence="11 12">
    <name type="scientific">Jeotgalibacillus proteolyticus</name>
    <dbReference type="NCBI Taxonomy" id="2082395"/>
    <lineage>
        <taxon>Bacteria</taxon>
        <taxon>Bacillati</taxon>
        <taxon>Bacillota</taxon>
        <taxon>Bacilli</taxon>
        <taxon>Bacillales</taxon>
        <taxon>Caryophanaceae</taxon>
        <taxon>Jeotgalibacillus</taxon>
    </lineage>
</organism>
<evidence type="ECO:0000313" key="11">
    <source>
        <dbReference type="EMBL" id="PPA71049.1"/>
    </source>
</evidence>
<feature type="transmembrane region" description="Helical" evidence="10">
    <location>
        <begin position="104"/>
        <end position="128"/>
    </location>
</feature>
<feature type="transmembrane region" description="Helical" evidence="10">
    <location>
        <begin position="159"/>
        <end position="177"/>
    </location>
</feature>
<keyword evidence="11" id="KW-0012">Acyltransferase</keyword>
<keyword evidence="5 10" id="KW-1133">Transmembrane helix</keyword>
<evidence type="ECO:0000256" key="6">
    <source>
        <dbReference type="ARBA" id="ARBA00023098"/>
    </source>
</evidence>
<dbReference type="GO" id="GO:0043772">
    <property type="term" value="F:acyl-phosphate glycerol-3-phosphate acyltransferase activity"/>
    <property type="evidence" value="ECO:0007669"/>
    <property type="project" value="InterPro"/>
</dbReference>
<keyword evidence="12" id="KW-1185">Reference proteome</keyword>
<keyword evidence="4 10" id="KW-0812">Transmembrane</keyword>
<evidence type="ECO:0000256" key="1">
    <source>
        <dbReference type="ARBA" id="ARBA00022475"/>
    </source>
</evidence>
<feature type="transmembrane region" description="Helical" evidence="10">
    <location>
        <begin position="6"/>
        <end position="24"/>
    </location>
</feature>
<evidence type="ECO:0000256" key="7">
    <source>
        <dbReference type="ARBA" id="ARBA00023136"/>
    </source>
</evidence>
<keyword evidence="1" id="KW-1003">Cell membrane</keyword>
<dbReference type="Proteomes" id="UP000239047">
    <property type="component" value="Unassembled WGS sequence"/>
</dbReference>
<evidence type="ECO:0000256" key="3">
    <source>
        <dbReference type="ARBA" id="ARBA00022679"/>
    </source>
</evidence>
<dbReference type="Pfam" id="PF02660">
    <property type="entry name" value="G3P_acyltransf"/>
    <property type="match status" value="1"/>
</dbReference>
<keyword evidence="2" id="KW-0444">Lipid biosynthesis</keyword>
<evidence type="ECO:0000256" key="10">
    <source>
        <dbReference type="SAM" id="Phobius"/>
    </source>
</evidence>
<dbReference type="PANTHER" id="PTHR30309">
    <property type="entry name" value="INNER MEMBRANE PROTEIN YGIH"/>
    <property type="match status" value="1"/>
</dbReference>
<comment type="caution">
    <text evidence="11">The sequence shown here is derived from an EMBL/GenBank/DDBJ whole genome shotgun (WGS) entry which is preliminary data.</text>
</comment>
<evidence type="ECO:0000256" key="9">
    <source>
        <dbReference type="ARBA" id="ARBA00023264"/>
    </source>
</evidence>
<dbReference type="PANTHER" id="PTHR30309:SF0">
    <property type="entry name" value="GLYCEROL-3-PHOSPHATE ACYLTRANSFERASE-RELATED"/>
    <property type="match status" value="1"/>
</dbReference>
<evidence type="ECO:0000256" key="8">
    <source>
        <dbReference type="ARBA" id="ARBA00023209"/>
    </source>
</evidence>
<sequence>MWAWPIMIFLCTGINGAFLVTRFMRREDIRHLGSGTAGARNAGRVGGKKAFIWTVIIDAGKTIIPLSIALWMEVSPLLLAAMVAAAVAGHIWPIWLKGRGGKGVVVYLACVLVLEWPGLLLFGLSALIMKWLPVSFSNSMLIMMAVPVVSSYMRGQTDIAFALLLGYALVIFAHVYSDLRTRRNIYDAQN</sequence>
<keyword evidence="6" id="KW-0443">Lipid metabolism</keyword>
<dbReference type="EMBL" id="PREZ01000003">
    <property type="protein sequence ID" value="PPA71049.1"/>
    <property type="molecule type" value="Genomic_DNA"/>
</dbReference>
<name>A0A2S5GDI3_9BACL</name>
<dbReference type="AlphaFoldDB" id="A0A2S5GDI3"/>
<feature type="transmembrane region" description="Helical" evidence="10">
    <location>
        <begin position="50"/>
        <end position="71"/>
    </location>
</feature>
<proteinExistence type="predicted"/>
<reference evidence="11 12" key="1">
    <citation type="submission" date="2018-02" db="EMBL/GenBank/DDBJ databases">
        <title>Jeotgalibacillus proteolyticum sp. nov. a protease producing bacterium isolated from ocean sediments of Laizhou Bay.</title>
        <authorList>
            <person name="Li Y."/>
        </authorList>
    </citation>
    <scope>NUCLEOTIDE SEQUENCE [LARGE SCALE GENOMIC DNA]</scope>
    <source>
        <strain evidence="11 12">22-7</strain>
    </source>
</reference>